<feature type="region of interest" description="Disordered" evidence="1">
    <location>
        <begin position="1493"/>
        <end position="1525"/>
    </location>
</feature>
<sequence>MQMSKRSENNSKIQAMQEEIAKPLDRQFIDPFKDESEIRFEENDISAISIHSENEQPAEQKAISENIFAKVSDTNASEKVSQVEAVITAHVIRQQTLGKAFPKAKIEVIKLKNPNSKHVSILTGMKIQKQSQQHEDPAIQISTSPEIKAKVIGSNKPPVIPLLQLGKVQSLDINQIEKSDISHQQLALTQSQPIPSNADEAPLTPHAPAVSSNRQWQKVSITKKRSTTQAPKPKPPQRPSMHNSVIGATQQTNKEPINTQQSLPLTYREQLMSSPCVAQQTANHGDFSDFNRTERVPYKKRRKADPGEIIPLFDCLYCCQEHFVLERISQKTIMQKYEGANEEQRRGLFLVEMYLKGNLKIDSYNTEIAQETFPEQKVDSQTIIRNMKLQNEQYTSPVLQKYLQQVKQSKIVLSSKKEQKPDDISGQLIDLNDPSFELDGSRMNMKTRRQRILESISFETNCHNIYEPYFTSDEGHSRHSDLNSEQVELIITQGITTRRRRAISREPSSQELNSNVSESGSLISSISNSHSMGGIQKVNSLCKSVTLEDIQLEMPQEDRIIRACEVDGKSLSSIGSYEEEEQENQKSKEFVEDRIKQVEAKKFEFSTTNDIQVDEKNAKYSPSFEQKQTFGCLTPMGMTLGKPQQINGPFNFNDDAYQLPLRMSTHKFNHDQLAGLAQFAEEFKGDQSQDSLPDSVEAICIADQSPIGKNLIVPADLSPVLPESAMMQRKRTQLVPRRLDNRAVSEDRDGIYPQLVAQQNLFLNNIDLTQRDHTQMASEDNSSISQIPKHQKRFIGEKESCFSPIQIEINDQSLSREGVIAAAQASEAIQNLQGPCFSSIDYDDVTMVQYNQPVGDQQSSVNNLFGQREIAMTSNFPQSIGEPQYIVEDLTASDIAVRNMMGNSSLDQNIHTSGVVVGGSNTMNLGYSNQYNQSFSAFHSKHLLLGNVNQTPLILEKGRAMFLQGSSKDDKGMERKLYEEPLITESKNQFANQNKKKFLIKQDQLTQLLQRAMEKQITKKSPKVTGNLYGDNTISSSDALMFVRNEGPSLFDSLVQQQLALNEDSNSFVPSSNCGILQQEARTSSKKKSPIEVQPKHQKSIKTQDYGNGYQRDRSVEELKGHVKFQDTRVLPRKAHLPNHSEKIGKHKLQIAESSTTLGLNQPVPKKLRITKQQIYQQSRQVATQMISKKVKNQHCSFNNLLASAKANGHFGDSQRMLPTEIEEDEGPQTMRERQVYAYPELCEATMANGKFSVKITDSRKIAVTPQFIFNAFRNMNMPLITKDTHAESQHALTKQQLNEFLRSAICSSRYSTSSNGLTPAAALPSLNQVPSNYQNSTYQLGEGFARHQSIDQPKSSLQNQNISSSKKKQLSHTNEFEPRIDGKAKGKPALSPNRGTRKTQQIPLLTEGCEIATQRYHHNHEYLPLHHYHQRSIDQSNVQNHSSNKLGERKDSYTKKWQPYATNQLKFAKQLMAAQQTTSSVEKQKRKGIVNYASLDKQKSKVTKKKTDYGSRDRPKPKKKSSQAGAFLGLQQLNNQPSFYLNDLSMPPQTGKPSLGVSSSLIGNQRMILNNQLLQNQTNLSGIVSGSGFNTNNASNFVTKQHLNALNNATNSSNAPHLQQNHTTIQDNSNNLILNTMLATSGAQCEMSTTISNNQLSLTRIQSGTHNTQLRGQSTGTISNNQQQYLGKFVNQTVSSGSGGYNQPSSSLINGSSLIKGGQKKVIVPQLQLSKIKQAPQLIQQASQSRRKQLNGSQDEIQLQNLLQNLNQHLQTNQTRASIHQDTSSSILRTPINNAMPQSSRLNQPIANTKRSQVSSMSAQRHSIQLGLNQPSLGKGRRKDSIEQLPPEFIQVRTGKLNKTMNRPAKKKGDYKTSIPLPSGGVATAQQKDRKTKSKDPLQFVGAQRQTEIGKKGLQNSFTMKNLKQMIGALAIPANFAIQNQLTTRLQEVQLTSERTVSEARELQNNIASAESCDRLNQLNAESKISTLHNAKQGKHTAKQNQNVQLNITQSSGGGGIKDLNRSSLVSQGGRGPQGAVQQNVRGEHLSKTATQGNMRKQQFTSGNRGKLNNAPAQEIGAGTLRNVPSASDLALNRLYDTTQNQGLLKRVDTQASPSHKFKVLRLSKAPIPDRHTLQPNMSAKPQSMTLKSIFTKQDPKGFQSNHSGVSHLSGQQVFNTFQA</sequence>
<feature type="compositionally biased region" description="Polar residues" evidence="1">
    <location>
        <begin position="1352"/>
        <end position="1365"/>
    </location>
</feature>
<feature type="compositionally biased region" description="Polar residues" evidence="1">
    <location>
        <begin position="1796"/>
        <end position="1833"/>
    </location>
</feature>
<feature type="compositionally biased region" description="Polar residues" evidence="1">
    <location>
        <begin position="2049"/>
        <end position="2065"/>
    </location>
</feature>
<organism evidence="2 3">
    <name type="scientific">Halteria grandinella</name>
    <dbReference type="NCBI Taxonomy" id="5974"/>
    <lineage>
        <taxon>Eukaryota</taxon>
        <taxon>Sar</taxon>
        <taxon>Alveolata</taxon>
        <taxon>Ciliophora</taxon>
        <taxon>Intramacronucleata</taxon>
        <taxon>Spirotrichea</taxon>
        <taxon>Stichotrichia</taxon>
        <taxon>Sporadotrichida</taxon>
        <taxon>Halteriidae</taxon>
        <taxon>Halteria</taxon>
    </lineage>
</organism>
<proteinExistence type="predicted"/>
<accession>A0A8J8P818</accession>
<dbReference type="EMBL" id="RRYP01000244">
    <property type="protein sequence ID" value="TNV87750.1"/>
    <property type="molecule type" value="Genomic_DNA"/>
</dbReference>
<feature type="region of interest" description="Disordered" evidence="1">
    <location>
        <begin position="1081"/>
        <end position="1108"/>
    </location>
</feature>
<keyword evidence="3" id="KW-1185">Reference proteome</keyword>
<evidence type="ECO:0000313" key="2">
    <source>
        <dbReference type="EMBL" id="TNV87750.1"/>
    </source>
</evidence>
<feature type="region of interest" description="Disordered" evidence="1">
    <location>
        <begin position="1796"/>
        <end position="1841"/>
    </location>
</feature>
<feature type="compositionally biased region" description="Polar residues" evidence="1">
    <location>
        <begin position="210"/>
        <end position="220"/>
    </location>
</feature>
<feature type="compositionally biased region" description="Basic and acidic residues" evidence="1">
    <location>
        <begin position="1506"/>
        <end position="1515"/>
    </location>
</feature>
<feature type="region of interest" description="Disordered" evidence="1">
    <location>
        <begin position="1352"/>
        <end position="1401"/>
    </location>
</feature>
<feature type="region of interest" description="Disordered" evidence="1">
    <location>
        <begin position="2009"/>
        <end position="2073"/>
    </location>
</feature>
<evidence type="ECO:0000313" key="3">
    <source>
        <dbReference type="Proteomes" id="UP000785679"/>
    </source>
</evidence>
<comment type="caution">
    <text evidence="2">The sequence shown here is derived from an EMBL/GenBank/DDBJ whole genome shotgun (WGS) entry which is preliminary data.</text>
</comment>
<reference evidence="2" key="1">
    <citation type="submission" date="2019-06" db="EMBL/GenBank/DDBJ databases">
        <authorList>
            <person name="Zheng W."/>
        </authorList>
    </citation>
    <scope>NUCLEOTIDE SEQUENCE</scope>
    <source>
        <strain evidence="2">QDHG01</strain>
    </source>
</reference>
<name>A0A8J8P818_HALGN</name>
<feature type="compositionally biased region" description="Basic and acidic residues" evidence="1">
    <location>
        <begin position="1375"/>
        <end position="1385"/>
    </location>
</feature>
<protein>
    <submittedName>
        <fullName evidence="2">Uncharacterized protein</fullName>
    </submittedName>
</protein>
<evidence type="ECO:0000256" key="1">
    <source>
        <dbReference type="SAM" id="MobiDB-lite"/>
    </source>
</evidence>
<gene>
    <name evidence="2" type="ORF">FGO68_gene15546</name>
</gene>
<dbReference type="OrthoDB" id="10693230at2759"/>
<feature type="region of interest" description="Disordered" evidence="1">
    <location>
        <begin position="1862"/>
        <end position="1897"/>
    </location>
</feature>
<dbReference type="Proteomes" id="UP000785679">
    <property type="component" value="Unassembled WGS sequence"/>
</dbReference>
<feature type="region of interest" description="Disordered" evidence="1">
    <location>
        <begin position="194"/>
        <end position="243"/>
    </location>
</feature>